<keyword evidence="4 13" id="KW-0808">Transferase</keyword>
<dbReference type="InterPro" id="IPR050219">
    <property type="entry name" value="DnaG_primase"/>
</dbReference>
<dbReference type="HAMAP" id="MF_00974">
    <property type="entry name" value="DNA_primase_DnaG"/>
    <property type="match status" value="1"/>
</dbReference>
<proteinExistence type="inferred from homology"/>
<comment type="cofactor">
    <cofactor evidence="1">
        <name>Zn(2+)</name>
        <dbReference type="ChEBI" id="CHEBI:29105"/>
    </cofactor>
</comment>
<dbReference type="HOGENOM" id="CLU_013501_5_3_5"/>
<dbReference type="GO" id="GO:0008270">
    <property type="term" value="F:zinc ion binding"/>
    <property type="evidence" value="ECO:0007669"/>
    <property type="project" value="UniProtKB-KW"/>
</dbReference>
<evidence type="ECO:0000256" key="3">
    <source>
        <dbReference type="ARBA" id="ARBA00022515"/>
    </source>
</evidence>
<dbReference type="STRING" id="441620.Mpop_2708"/>
<evidence type="ECO:0000259" key="14">
    <source>
        <dbReference type="PROSITE" id="PS50880"/>
    </source>
</evidence>
<gene>
    <name evidence="13" type="primary">dnaG</name>
    <name evidence="15" type="ordered locus">Mpop_2708</name>
</gene>
<keyword evidence="11 13" id="KW-0238">DNA-binding</keyword>
<keyword evidence="6 13" id="KW-0235">DNA replication</keyword>
<comment type="function">
    <text evidence="13">RNA polymerase that catalyzes the synthesis of short RNA molecules used as primers for DNA polymerase during DNA replication.</text>
</comment>
<evidence type="ECO:0000256" key="1">
    <source>
        <dbReference type="ARBA" id="ARBA00001947"/>
    </source>
</evidence>
<dbReference type="eggNOG" id="COG0358">
    <property type="taxonomic scope" value="Bacteria"/>
</dbReference>
<dbReference type="SMART" id="SM00400">
    <property type="entry name" value="ZnF_CHCC"/>
    <property type="match status" value="1"/>
</dbReference>
<dbReference type="InterPro" id="IPR002694">
    <property type="entry name" value="Znf_CHC2"/>
</dbReference>
<dbReference type="GO" id="GO:0000428">
    <property type="term" value="C:DNA-directed RNA polymerase complex"/>
    <property type="evidence" value="ECO:0007669"/>
    <property type="project" value="UniProtKB-KW"/>
</dbReference>
<keyword evidence="7" id="KW-0479">Metal-binding</keyword>
<dbReference type="OrthoDB" id="9803773at2"/>
<dbReference type="AlphaFoldDB" id="B1ZCZ4"/>
<keyword evidence="2 13" id="KW-0240">DNA-directed RNA polymerase</keyword>
<comment type="subunit">
    <text evidence="13">Monomer. Interacts with DnaB.</text>
</comment>
<dbReference type="GO" id="GO:0003677">
    <property type="term" value="F:DNA binding"/>
    <property type="evidence" value="ECO:0007669"/>
    <property type="project" value="UniProtKB-KW"/>
</dbReference>
<dbReference type="FunFam" id="3.90.580.10:FF:000001">
    <property type="entry name" value="DNA primase"/>
    <property type="match status" value="1"/>
</dbReference>
<dbReference type="Pfam" id="PF13662">
    <property type="entry name" value="Toprim_4"/>
    <property type="match status" value="1"/>
</dbReference>
<dbReference type="InterPro" id="IPR006295">
    <property type="entry name" value="DNA_primase_DnaG"/>
</dbReference>
<evidence type="ECO:0000313" key="16">
    <source>
        <dbReference type="Proteomes" id="UP000007136"/>
    </source>
</evidence>
<evidence type="ECO:0000256" key="8">
    <source>
        <dbReference type="ARBA" id="ARBA00022771"/>
    </source>
</evidence>
<dbReference type="PANTHER" id="PTHR30313">
    <property type="entry name" value="DNA PRIMASE"/>
    <property type="match status" value="1"/>
</dbReference>
<evidence type="ECO:0000256" key="7">
    <source>
        <dbReference type="ARBA" id="ARBA00022723"/>
    </source>
</evidence>
<name>B1ZCZ4_METPB</name>
<protein>
    <recommendedName>
        <fullName evidence="13">DNA primase</fullName>
        <ecNumber evidence="13">2.7.7.101</ecNumber>
    </recommendedName>
</protein>
<dbReference type="SUPFAM" id="SSF57783">
    <property type="entry name" value="Zinc beta-ribbon"/>
    <property type="match status" value="1"/>
</dbReference>
<sequence length="549" mass="60250">MPRITHATIEAIKDRLPVSEVVGGYVQLKRAGREWRALSPFARERTPSFFVNDQKGFWHCFSTGKHGNAIDFVMEMSGLTFPEAVEELAGRAGIEVTRDGITRETEASRAARGSAIELLACAQDFFVRQLQASEAAQAYLRKRGLRRRIASQLGIGWAPEAGRALLEHLADRGWSTQDAIEAGVATSPDDPSVPVRDFYRGRIMFPIRNRVKEVISFGGRAMDGGMPKYLNGRETALFDKGRVLYHMDRARQAISRNGCAIVLEGYMDVAQVAQAGIENVVAPMGTALTVEHLHALWRVAPVVVHIADGDEAGARAADRTLDTALPWVSGDRRIVFGILPTGVDPDDLVRSAGPNALQAVIRQAQHMAERLWLKLRAETPGDGPEDRAKLETGIRATLAVVGEETMRRAFTDELLRRTRRLGQARPQLGPTALERRLRPAIPAREAALVVAVLDHPEYLDASIERFCALKFAAPAAQTLQERLVRAAGTGTPPDLGEDARLVGVLRQALPQPLPSFVSRYDLDGFEAACNMAGTQLHRRTLRANFSTSL</sequence>
<keyword evidence="9" id="KW-0862">Zinc</keyword>
<accession>B1ZCZ4</accession>
<keyword evidence="10" id="KW-0460">Magnesium</keyword>
<evidence type="ECO:0000256" key="12">
    <source>
        <dbReference type="ARBA" id="ARBA00023163"/>
    </source>
</evidence>
<keyword evidence="12 13" id="KW-0804">Transcription</keyword>
<dbReference type="Gene3D" id="3.90.980.10">
    <property type="entry name" value="DNA primase, catalytic core, N-terminal domain"/>
    <property type="match status" value="1"/>
</dbReference>
<dbReference type="SMART" id="SM00493">
    <property type="entry name" value="TOPRIM"/>
    <property type="match status" value="1"/>
</dbReference>
<evidence type="ECO:0000313" key="15">
    <source>
        <dbReference type="EMBL" id="ACB80863.1"/>
    </source>
</evidence>
<dbReference type="GO" id="GO:1990077">
    <property type="term" value="C:primosome complex"/>
    <property type="evidence" value="ECO:0007669"/>
    <property type="project" value="UniProtKB-KW"/>
</dbReference>
<evidence type="ECO:0000256" key="13">
    <source>
        <dbReference type="HAMAP-Rule" id="MF_00974"/>
    </source>
</evidence>
<evidence type="ECO:0000256" key="9">
    <source>
        <dbReference type="ARBA" id="ARBA00022833"/>
    </source>
</evidence>
<evidence type="ECO:0000256" key="4">
    <source>
        <dbReference type="ARBA" id="ARBA00022679"/>
    </source>
</evidence>
<dbReference type="KEGG" id="mpo:Mpop_2708"/>
<keyword evidence="5 13" id="KW-0548">Nucleotidyltransferase</keyword>
<comment type="similarity">
    <text evidence="13">Belongs to the DnaG primase family.</text>
</comment>
<evidence type="ECO:0000256" key="10">
    <source>
        <dbReference type="ARBA" id="ARBA00022842"/>
    </source>
</evidence>
<dbReference type="NCBIfam" id="TIGR01391">
    <property type="entry name" value="dnaG"/>
    <property type="match status" value="1"/>
</dbReference>
<evidence type="ECO:0000256" key="2">
    <source>
        <dbReference type="ARBA" id="ARBA00022478"/>
    </source>
</evidence>
<dbReference type="EC" id="2.7.7.101" evidence="13"/>
<dbReference type="Gene3D" id="3.90.580.10">
    <property type="entry name" value="Zinc finger, CHC2-type domain"/>
    <property type="match status" value="1"/>
</dbReference>
<dbReference type="InterPro" id="IPR006171">
    <property type="entry name" value="TOPRIM_dom"/>
</dbReference>
<dbReference type="Proteomes" id="UP000007136">
    <property type="component" value="Chromosome"/>
</dbReference>
<dbReference type="PANTHER" id="PTHR30313:SF2">
    <property type="entry name" value="DNA PRIMASE"/>
    <property type="match status" value="1"/>
</dbReference>
<dbReference type="GO" id="GO:0003899">
    <property type="term" value="F:DNA-directed RNA polymerase activity"/>
    <property type="evidence" value="ECO:0007669"/>
    <property type="project" value="UniProtKB-UniRule"/>
</dbReference>
<dbReference type="GO" id="GO:0006269">
    <property type="term" value="P:DNA replication, synthesis of primer"/>
    <property type="evidence" value="ECO:0007669"/>
    <property type="project" value="UniProtKB-UniRule"/>
</dbReference>
<dbReference type="InterPro" id="IPR034151">
    <property type="entry name" value="TOPRIM_DnaG_bac"/>
</dbReference>
<dbReference type="Pfam" id="PF08275">
    <property type="entry name" value="DNAG_N"/>
    <property type="match status" value="1"/>
</dbReference>
<comment type="caution">
    <text evidence="13">Lacks conserved residue(s) required for the propagation of feature annotation.</text>
</comment>
<keyword evidence="3 13" id="KW-0639">Primosome</keyword>
<dbReference type="CDD" id="cd03364">
    <property type="entry name" value="TOPRIM_DnaG_primases"/>
    <property type="match status" value="1"/>
</dbReference>
<dbReference type="InterPro" id="IPR013264">
    <property type="entry name" value="DNAG_N"/>
</dbReference>
<dbReference type="Pfam" id="PF01807">
    <property type="entry name" value="Zn_ribbon_DnaG"/>
    <property type="match status" value="1"/>
</dbReference>
<evidence type="ECO:0000256" key="5">
    <source>
        <dbReference type="ARBA" id="ARBA00022695"/>
    </source>
</evidence>
<dbReference type="FunFam" id="3.40.1360.10:FF:000002">
    <property type="entry name" value="DNA primase"/>
    <property type="match status" value="1"/>
</dbReference>
<keyword evidence="8" id="KW-0863">Zinc-finger</keyword>
<comment type="catalytic activity">
    <reaction evidence="13">
        <text>ssDNA + n NTP = ssDNA/pppN(pN)n-1 hybrid + (n-1) diphosphate.</text>
        <dbReference type="EC" id="2.7.7.101"/>
    </reaction>
</comment>
<dbReference type="GO" id="GO:0005737">
    <property type="term" value="C:cytoplasm"/>
    <property type="evidence" value="ECO:0007669"/>
    <property type="project" value="TreeGrafter"/>
</dbReference>
<reference evidence="15" key="1">
    <citation type="submission" date="2008-04" db="EMBL/GenBank/DDBJ databases">
        <title>Complete sequence of chromosome of Methylobacterium populi BJ001.</title>
        <authorList>
            <consortium name="US DOE Joint Genome Institute"/>
            <person name="Copeland A."/>
            <person name="Lucas S."/>
            <person name="Lapidus A."/>
            <person name="Glavina del Rio T."/>
            <person name="Dalin E."/>
            <person name="Tice H."/>
            <person name="Bruce D."/>
            <person name="Goodwin L."/>
            <person name="Pitluck S."/>
            <person name="Chertkov O."/>
            <person name="Brettin T."/>
            <person name="Detter J.C."/>
            <person name="Han C."/>
            <person name="Kuske C.R."/>
            <person name="Schmutz J."/>
            <person name="Larimer F."/>
            <person name="Land M."/>
            <person name="Hauser L."/>
            <person name="Kyrpides N."/>
            <person name="Mikhailova N."/>
            <person name="Marx C."/>
            <person name="Richardson P."/>
        </authorList>
    </citation>
    <scope>NUCLEOTIDE SEQUENCE [LARGE SCALE GENOMIC DNA]</scope>
    <source>
        <strain evidence="15">BJ001</strain>
    </source>
</reference>
<dbReference type="EMBL" id="CP001029">
    <property type="protein sequence ID" value="ACB80863.1"/>
    <property type="molecule type" value="Genomic_DNA"/>
</dbReference>
<organism evidence="15 16">
    <name type="scientific">Methylorubrum populi (strain ATCC BAA-705 / NCIMB 13946 / BJ001)</name>
    <name type="common">Methylobacterium populi</name>
    <dbReference type="NCBI Taxonomy" id="441620"/>
    <lineage>
        <taxon>Bacteria</taxon>
        <taxon>Pseudomonadati</taxon>
        <taxon>Pseudomonadota</taxon>
        <taxon>Alphaproteobacteria</taxon>
        <taxon>Hyphomicrobiales</taxon>
        <taxon>Methylobacteriaceae</taxon>
        <taxon>Methylorubrum</taxon>
    </lineage>
</organism>
<evidence type="ECO:0000256" key="6">
    <source>
        <dbReference type="ARBA" id="ARBA00022705"/>
    </source>
</evidence>
<dbReference type="InterPro" id="IPR036977">
    <property type="entry name" value="DNA_primase_Znf_CHC2"/>
</dbReference>
<dbReference type="PROSITE" id="PS50880">
    <property type="entry name" value="TOPRIM"/>
    <property type="match status" value="1"/>
</dbReference>
<dbReference type="SUPFAM" id="SSF56731">
    <property type="entry name" value="DNA primase core"/>
    <property type="match status" value="1"/>
</dbReference>
<dbReference type="InterPro" id="IPR030846">
    <property type="entry name" value="DnaG_bac"/>
</dbReference>
<dbReference type="RefSeq" id="WP_012454585.1">
    <property type="nucleotide sequence ID" value="NC_010725.1"/>
</dbReference>
<dbReference type="Gene3D" id="3.40.1360.10">
    <property type="match status" value="1"/>
</dbReference>
<evidence type="ECO:0000256" key="11">
    <source>
        <dbReference type="ARBA" id="ARBA00023125"/>
    </source>
</evidence>
<feature type="domain" description="Toprim" evidence="14">
    <location>
        <begin position="258"/>
        <end position="339"/>
    </location>
</feature>
<dbReference type="InterPro" id="IPR037068">
    <property type="entry name" value="DNA_primase_core_N_sf"/>
</dbReference>